<reference evidence="1 2" key="1">
    <citation type="journal article" date="2022" name="Hortic Res">
        <title>A haplotype resolved chromosomal level avocado genome allows analysis of novel avocado genes.</title>
        <authorList>
            <person name="Nath O."/>
            <person name="Fletcher S.J."/>
            <person name="Hayward A."/>
            <person name="Shaw L.M."/>
            <person name="Masouleh A.K."/>
            <person name="Furtado A."/>
            <person name="Henry R.J."/>
            <person name="Mitter N."/>
        </authorList>
    </citation>
    <scope>NUCLEOTIDE SEQUENCE [LARGE SCALE GENOMIC DNA]</scope>
    <source>
        <strain evidence="2">cv. Hass</strain>
    </source>
</reference>
<organism evidence="1 2">
    <name type="scientific">Persea americana</name>
    <name type="common">Avocado</name>
    <dbReference type="NCBI Taxonomy" id="3435"/>
    <lineage>
        <taxon>Eukaryota</taxon>
        <taxon>Viridiplantae</taxon>
        <taxon>Streptophyta</taxon>
        <taxon>Embryophyta</taxon>
        <taxon>Tracheophyta</taxon>
        <taxon>Spermatophyta</taxon>
        <taxon>Magnoliopsida</taxon>
        <taxon>Magnoliidae</taxon>
        <taxon>Laurales</taxon>
        <taxon>Lauraceae</taxon>
        <taxon>Persea</taxon>
    </lineage>
</organism>
<evidence type="ECO:0000313" key="2">
    <source>
        <dbReference type="Proteomes" id="UP001234297"/>
    </source>
</evidence>
<comment type="caution">
    <text evidence="1">The sequence shown here is derived from an EMBL/GenBank/DDBJ whole genome shotgun (WGS) entry which is preliminary data.</text>
</comment>
<accession>A0ACC2L638</accession>
<keyword evidence="2" id="KW-1185">Reference proteome</keyword>
<dbReference type="EMBL" id="CM056815">
    <property type="protein sequence ID" value="KAJ8628810.1"/>
    <property type="molecule type" value="Genomic_DNA"/>
</dbReference>
<evidence type="ECO:0000313" key="1">
    <source>
        <dbReference type="EMBL" id="KAJ8628810.1"/>
    </source>
</evidence>
<protein>
    <submittedName>
        <fullName evidence="1">Uncharacterized protein</fullName>
    </submittedName>
</protein>
<proteinExistence type="predicted"/>
<gene>
    <name evidence="1" type="ORF">MRB53_022133</name>
</gene>
<sequence>MRFGPTDYEDPSEAISRLKQVTTVAAYQEEFEKLSHRVDGLPEPFLISCFIGGLFDDIRLDVKMKQPKTLADTIGVARLIEERNRLHRKTGSYSRSQPSSAPSKIEPTQTIGLLGPPPYQKQPPTSSNNQTSFRRLTSQEARDRRTSHPKTIRLMGRLKNRDITVLVDGGSTHNFIDHAVVSKLGLPMVRDTTFQVMVANKEEIDCSGKCLSLTLDIQGQPITADFYVLPVAASQAVLGVQWLETLGPVETDYHKLIMSFQIQGKQCQFQGIKRQDPSPLHCHELHQLTGSGFFLHVAQVHPQQDQPKNPVDMQQLLDEFSSVFLPPTSLPPTRPHDHQILIQPNRSPVSVRPYRGEENKGADALSCRTILEWSAISLPIAEWWQQLRTEVGSDKFYDYWYSGLSLQQQSRYVFRDGLWYKQGDWVYLKLQPYRQKTVAHRLFLKLAPKFQGPFRVMARTGTVAYRLELPLGSQIHNVFHVSLLKRHFGPEPSLPIQDPIIDIPVEVSNPPEAFLASRVVHKGKYRPKEQSLVKWKDCPSEEAIWENKWRFAKSFPQFILADKNDLGLMD</sequence>
<dbReference type="Proteomes" id="UP001234297">
    <property type="component" value="Chromosome 7"/>
</dbReference>
<name>A0ACC2L638_PERAE</name>